<gene>
    <name evidence="1" type="ORF">LTR37_002600</name>
</gene>
<dbReference type="EMBL" id="JAUTXU010000014">
    <property type="protein sequence ID" value="KAK3722167.1"/>
    <property type="molecule type" value="Genomic_DNA"/>
</dbReference>
<protein>
    <submittedName>
        <fullName evidence="1">Uncharacterized protein</fullName>
    </submittedName>
</protein>
<organism evidence="1 2">
    <name type="scientific">Vermiconidia calcicola</name>
    <dbReference type="NCBI Taxonomy" id="1690605"/>
    <lineage>
        <taxon>Eukaryota</taxon>
        <taxon>Fungi</taxon>
        <taxon>Dikarya</taxon>
        <taxon>Ascomycota</taxon>
        <taxon>Pezizomycotina</taxon>
        <taxon>Dothideomycetes</taxon>
        <taxon>Dothideomycetidae</taxon>
        <taxon>Mycosphaerellales</taxon>
        <taxon>Extremaceae</taxon>
        <taxon>Vermiconidia</taxon>
    </lineage>
</organism>
<reference evidence="1" key="1">
    <citation type="submission" date="2023-07" db="EMBL/GenBank/DDBJ databases">
        <title>Black Yeasts Isolated from many extreme environments.</title>
        <authorList>
            <person name="Coleine C."/>
            <person name="Stajich J.E."/>
            <person name="Selbmann L."/>
        </authorList>
    </citation>
    <scope>NUCLEOTIDE SEQUENCE</scope>
    <source>
        <strain evidence="1">CCFEE 5714</strain>
    </source>
</reference>
<evidence type="ECO:0000313" key="1">
    <source>
        <dbReference type="EMBL" id="KAK3722167.1"/>
    </source>
</evidence>
<proteinExistence type="predicted"/>
<evidence type="ECO:0000313" key="2">
    <source>
        <dbReference type="Proteomes" id="UP001281147"/>
    </source>
</evidence>
<name>A0ACC3NT26_9PEZI</name>
<dbReference type="Proteomes" id="UP001281147">
    <property type="component" value="Unassembled WGS sequence"/>
</dbReference>
<sequence length="283" mass="32384">MLVMDGAKQTVQSAIELKPPITFDHLLRRERKIPAPSRRGSGTAPQPQVDGSACVQQDEPVQRVLRPEEVAKAKKENAKREEELRESLKGVEEVGMSSTRQLDDTYYAILEKASMLRSTVASLQRLADECRTAHASFEEDTTKLERDTKQNVESFGNFDHQEKRINELVDKLQQSRGRTNQLNDRLESARLRVEAYEKKENVQQSRRRTRWHIIWATLLGVVLLFVSILLARNRRAVGQQLDIVGEQLLWLEDFAGDVVGPIATKLRPSPSEDPYLRKLFDEI</sequence>
<keyword evidence="2" id="KW-1185">Reference proteome</keyword>
<accession>A0ACC3NT26</accession>
<comment type="caution">
    <text evidence="1">The sequence shown here is derived from an EMBL/GenBank/DDBJ whole genome shotgun (WGS) entry which is preliminary data.</text>
</comment>